<dbReference type="PRINTS" id="PR00385">
    <property type="entry name" value="P450"/>
</dbReference>
<comment type="cofactor">
    <cofactor evidence="7">
        <name>heme</name>
        <dbReference type="ChEBI" id="CHEBI:30413"/>
    </cofactor>
</comment>
<evidence type="ECO:0000256" key="3">
    <source>
        <dbReference type="ARBA" id="ARBA00022723"/>
    </source>
</evidence>
<feature type="binding site" description="axial binding residue" evidence="7">
    <location>
        <position position="537"/>
    </location>
    <ligand>
        <name>heme</name>
        <dbReference type="ChEBI" id="CHEBI:30413"/>
    </ligand>
    <ligandPart>
        <name>Fe</name>
        <dbReference type="ChEBI" id="CHEBI:18248"/>
    </ligandPart>
</feature>
<feature type="transmembrane region" description="Helical" evidence="8">
    <location>
        <begin position="75"/>
        <end position="93"/>
    </location>
</feature>
<accession>A0A1B8GKF2</accession>
<dbReference type="PANTHER" id="PTHR24291:SF50">
    <property type="entry name" value="BIFUNCTIONAL ALBAFLAVENONE MONOOXYGENASE_TERPENE SYNTHASE"/>
    <property type="match status" value="1"/>
</dbReference>
<keyword evidence="2 7" id="KW-0349">Heme</keyword>
<keyword evidence="3 7" id="KW-0479">Metal-binding</keyword>
<dbReference type="InterPro" id="IPR036396">
    <property type="entry name" value="Cyt_P450_sf"/>
</dbReference>
<evidence type="ECO:0000256" key="5">
    <source>
        <dbReference type="ARBA" id="ARBA00023004"/>
    </source>
</evidence>
<keyword evidence="10" id="KW-1185">Reference proteome</keyword>
<dbReference type="EMBL" id="KV460229">
    <property type="protein sequence ID" value="OBT96333.1"/>
    <property type="molecule type" value="Genomic_DNA"/>
</dbReference>
<dbReference type="PANTHER" id="PTHR24291">
    <property type="entry name" value="CYTOCHROME P450 FAMILY 4"/>
    <property type="match status" value="1"/>
</dbReference>
<keyword evidence="4" id="KW-0560">Oxidoreductase</keyword>
<evidence type="ECO:0000256" key="8">
    <source>
        <dbReference type="SAM" id="Phobius"/>
    </source>
</evidence>
<dbReference type="Gene3D" id="1.10.630.10">
    <property type="entry name" value="Cytochrome P450"/>
    <property type="match status" value="1"/>
</dbReference>
<dbReference type="GO" id="GO:0016705">
    <property type="term" value="F:oxidoreductase activity, acting on paired donors, with incorporation or reduction of molecular oxygen"/>
    <property type="evidence" value="ECO:0007669"/>
    <property type="project" value="InterPro"/>
</dbReference>
<sequence length="610" mass="68315">MQNSTWVASSVVENLIELQHLPRHVTAARVIIVVAFLGLVRLKVTNLSLAIPAVLLAAYHERALYQKDGISTVKYSVLGVLVPWLLTFGYRFVAMRRRCRQLPSVPHSFVLGHVPTMAKETMKFPGDVHDHVIMTHIADTYDLRKHGLFFIDSYPIMSEPLMVILSPDVSAQVLQNQGEQFPKHPVLNESFGRAIGPKGMVGQEGEQWKELRTMFNPGFSQANLLSMVPMMVEETTIFVSRLSKLAAGDGFIENTDSLAAAVTVDIIGQALLGVQFNAQTTSNDLVTSVVRASHLVKTFTNFDIRKLNAWRYLKLRYYEAISNTKITEILSARWTELATAPEKASSSGAIFDIAMAKYMKRGGSLQTGVTKDFLELMRDNVKTFIFAGHDTTSTIITYALWELSRHPKSLRKAREEHDAVLGSDPNEAGERITEDPRLANALPYTTAIVKETLRLWTPAGSVRISPREGTTVVGLDGVTYPADNCMIWSANNCTMKDANIFPSPYEFIPERHIPDQTPFGPIHKNAYRPFEKGPRDCLGQELAMLETRIVLALTLRKFDFKEAYDELDRRLGRTPKEFPVLEKVGGRAYQVLFTAAKGKDGIPMWVSERK</sequence>
<dbReference type="GeneID" id="28839233"/>
<comment type="similarity">
    <text evidence="1">Belongs to the cytochrome P450 family.</text>
</comment>
<evidence type="ECO:0000313" key="10">
    <source>
        <dbReference type="Proteomes" id="UP000091956"/>
    </source>
</evidence>
<keyword evidence="5 7" id="KW-0408">Iron</keyword>
<evidence type="ECO:0000256" key="2">
    <source>
        <dbReference type="ARBA" id="ARBA00022617"/>
    </source>
</evidence>
<dbReference type="RefSeq" id="XP_018130066.1">
    <property type="nucleotide sequence ID" value="XM_018275305.2"/>
</dbReference>
<dbReference type="InterPro" id="IPR001128">
    <property type="entry name" value="Cyt_P450"/>
</dbReference>
<dbReference type="InterPro" id="IPR050196">
    <property type="entry name" value="Cytochrome_P450_Monoox"/>
</dbReference>
<evidence type="ECO:0000256" key="1">
    <source>
        <dbReference type="ARBA" id="ARBA00010617"/>
    </source>
</evidence>
<reference evidence="9 10" key="1">
    <citation type="submission" date="2016-03" db="EMBL/GenBank/DDBJ databases">
        <title>Comparative genomics of Pseudogymnoascus destructans, the fungus causing white-nose syndrome of bats.</title>
        <authorList>
            <person name="Palmer J.M."/>
            <person name="Drees K.P."/>
            <person name="Foster J.T."/>
            <person name="Lindner D.L."/>
        </authorList>
    </citation>
    <scope>NUCLEOTIDE SEQUENCE [LARGE SCALE GENOMIC DNA]</scope>
    <source>
        <strain evidence="9 10">UAMH 10579</strain>
    </source>
</reference>
<dbReference type="GO" id="GO:0005506">
    <property type="term" value="F:iron ion binding"/>
    <property type="evidence" value="ECO:0007669"/>
    <property type="project" value="InterPro"/>
</dbReference>
<dbReference type="SUPFAM" id="SSF48264">
    <property type="entry name" value="Cytochrome P450"/>
    <property type="match status" value="1"/>
</dbReference>
<keyword evidence="8" id="KW-0812">Transmembrane</keyword>
<evidence type="ECO:0000256" key="4">
    <source>
        <dbReference type="ARBA" id="ARBA00023002"/>
    </source>
</evidence>
<organism evidence="9 10">
    <name type="scientific">Pseudogymnoascus verrucosus</name>
    <dbReference type="NCBI Taxonomy" id="342668"/>
    <lineage>
        <taxon>Eukaryota</taxon>
        <taxon>Fungi</taxon>
        <taxon>Dikarya</taxon>
        <taxon>Ascomycota</taxon>
        <taxon>Pezizomycotina</taxon>
        <taxon>Leotiomycetes</taxon>
        <taxon>Thelebolales</taxon>
        <taxon>Thelebolaceae</taxon>
        <taxon>Pseudogymnoascus</taxon>
    </lineage>
</organism>
<dbReference type="InterPro" id="IPR002401">
    <property type="entry name" value="Cyt_P450_E_grp-I"/>
</dbReference>
<reference evidence="10" key="2">
    <citation type="journal article" date="2018" name="Nat. Commun.">
        <title>Extreme sensitivity to ultraviolet light in the fungal pathogen causing white-nose syndrome of bats.</title>
        <authorList>
            <person name="Palmer J.M."/>
            <person name="Drees K.P."/>
            <person name="Foster J.T."/>
            <person name="Lindner D.L."/>
        </authorList>
    </citation>
    <scope>NUCLEOTIDE SEQUENCE [LARGE SCALE GENOMIC DNA]</scope>
    <source>
        <strain evidence="10">UAMH 10579</strain>
    </source>
</reference>
<dbReference type="Proteomes" id="UP000091956">
    <property type="component" value="Unassembled WGS sequence"/>
</dbReference>
<feature type="transmembrane region" description="Helical" evidence="8">
    <location>
        <begin position="30"/>
        <end position="55"/>
    </location>
</feature>
<dbReference type="PRINTS" id="PR00463">
    <property type="entry name" value="EP450I"/>
</dbReference>
<keyword evidence="6" id="KW-0503">Monooxygenase</keyword>
<proteinExistence type="inferred from homology"/>
<evidence type="ECO:0008006" key="11">
    <source>
        <dbReference type="Google" id="ProtNLM"/>
    </source>
</evidence>
<dbReference type="STRING" id="342668.A0A1B8GKF2"/>
<protein>
    <recommendedName>
        <fullName evidence="11">Cytochrome P450-dit2</fullName>
    </recommendedName>
</protein>
<evidence type="ECO:0000313" key="9">
    <source>
        <dbReference type="EMBL" id="OBT96333.1"/>
    </source>
</evidence>
<keyword evidence="8" id="KW-0472">Membrane</keyword>
<keyword evidence="8" id="KW-1133">Transmembrane helix</keyword>
<dbReference type="GO" id="GO:0004497">
    <property type="term" value="F:monooxygenase activity"/>
    <property type="evidence" value="ECO:0007669"/>
    <property type="project" value="UniProtKB-KW"/>
</dbReference>
<dbReference type="OrthoDB" id="10029320at2759"/>
<evidence type="ECO:0000256" key="7">
    <source>
        <dbReference type="PIRSR" id="PIRSR602401-1"/>
    </source>
</evidence>
<dbReference type="AlphaFoldDB" id="A0A1B8GKF2"/>
<dbReference type="Pfam" id="PF00067">
    <property type="entry name" value="p450"/>
    <property type="match status" value="1"/>
</dbReference>
<dbReference type="GO" id="GO:0020037">
    <property type="term" value="F:heme binding"/>
    <property type="evidence" value="ECO:0007669"/>
    <property type="project" value="InterPro"/>
</dbReference>
<name>A0A1B8GKF2_9PEZI</name>
<gene>
    <name evidence="9" type="ORF">VE01_05847</name>
</gene>
<evidence type="ECO:0000256" key="6">
    <source>
        <dbReference type="ARBA" id="ARBA00023033"/>
    </source>
</evidence>